<sequence length="204" mass="23061">MAVSSADELSSPFLTRMLGKLQVLSTNLKCTKQPNGRYLYEYSVQVHPEQEDKDLAGLLQPNSNMDLSTSESSYGSSYSTDRRNQNTAPTTSSSVNPSYHSEYDCKYMVNVRFVLFHRNMNGRGQSTTTAEFSSQVTLRTVIEHFRLETSFNNRGMFAPRLAYSVGRNYRTTYPLTDADLDRPLSDFLKDNDDVNSLTILADIC</sequence>
<evidence type="ECO:0000313" key="3">
    <source>
        <dbReference type="WBParaSite" id="HCON_00162260-00001"/>
    </source>
</evidence>
<dbReference type="Pfam" id="PF04370">
    <property type="entry name" value="DUF508"/>
    <property type="match status" value="1"/>
</dbReference>
<organism evidence="2 3">
    <name type="scientific">Haemonchus contortus</name>
    <name type="common">Barber pole worm</name>
    <dbReference type="NCBI Taxonomy" id="6289"/>
    <lineage>
        <taxon>Eukaryota</taxon>
        <taxon>Metazoa</taxon>
        <taxon>Ecdysozoa</taxon>
        <taxon>Nematoda</taxon>
        <taxon>Chromadorea</taxon>
        <taxon>Rhabditida</taxon>
        <taxon>Rhabditina</taxon>
        <taxon>Rhabditomorpha</taxon>
        <taxon>Strongyloidea</taxon>
        <taxon>Trichostrongylidae</taxon>
        <taxon>Haemonchus</taxon>
    </lineage>
</organism>
<accession>A0A7I4YZL5</accession>
<dbReference type="InterPro" id="IPR007465">
    <property type="entry name" value="DUF508"/>
</dbReference>
<dbReference type="AlphaFoldDB" id="A0A7I4YZL5"/>
<name>A0A7I4YZL5_HAECO</name>
<feature type="region of interest" description="Disordered" evidence="1">
    <location>
        <begin position="59"/>
        <end position="98"/>
    </location>
</feature>
<protein>
    <submittedName>
        <fullName evidence="3">Velvet domain-containing protein</fullName>
    </submittedName>
</protein>
<dbReference type="Proteomes" id="UP000025227">
    <property type="component" value="Unplaced"/>
</dbReference>
<feature type="compositionally biased region" description="Polar residues" evidence="1">
    <location>
        <begin position="85"/>
        <end position="98"/>
    </location>
</feature>
<evidence type="ECO:0000256" key="1">
    <source>
        <dbReference type="SAM" id="MobiDB-lite"/>
    </source>
</evidence>
<dbReference type="OrthoDB" id="5826335at2759"/>
<proteinExistence type="predicted"/>
<dbReference type="OMA" id="HSEYDCK"/>
<dbReference type="WBParaSite" id="HCON_00162260-00001">
    <property type="protein sequence ID" value="HCON_00162260-00001"/>
    <property type="gene ID" value="HCON_00162260"/>
</dbReference>
<keyword evidence="2" id="KW-1185">Reference proteome</keyword>
<reference evidence="3" key="1">
    <citation type="submission" date="2020-12" db="UniProtKB">
        <authorList>
            <consortium name="WormBaseParasite"/>
        </authorList>
    </citation>
    <scope>IDENTIFICATION</scope>
    <source>
        <strain evidence="3">MHco3</strain>
    </source>
</reference>
<feature type="compositionally biased region" description="Low complexity" evidence="1">
    <location>
        <begin position="68"/>
        <end position="79"/>
    </location>
</feature>
<evidence type="ECO:0000313" key="2">
    <source>
        <dbReference type="Proteomes" id="UP000025227"/>
    </source>
</evidence>